<protein>
    <submittedName>
        <fullName evidence="2">Uncharacterized protein</fullName>
    </submittedName>
</protein>
<accession>A0A6N2KDA1</accession>
<dbReference type="AlphaFoldDB" id="A0A6N2KDA1"/>
<evidence type="ECO:0000256" key="1">
    <source>
        <dbReference type="SAM" id="MobiDB-lite"/>
    </source>
</evidence>
<evidence type="ECO:0000313" key="2">
    <source>
        <dbReference type="EMBL" id="VFU25542.1"/>
    </source>
</evidence>
<name>A0A6N2KDA1_SALVM</name>
<organism evidence="2">
    <name type="scientific">Salix viminalis</name>
    <name type="common">Common osier</name>
    <name type="synonym">Basket willow</name>
    <dbReference type="NCBI Taxonomy" id="40686"/>
    <lineage>
        <taxon>Eukaryota</taxon>
        <taxon>Viridiplantae</taxon>
        <taxon>Streptophyta</taxon>
        <taxon>Embryophyta</taxon>
        <taxon>Tracheophyta</taxon>
        <taxon>Spermatophyta</taxon>
        <taxon>Magnoliopsida</taxon>
        <taxon>eudicotyledons</taxon>
        <taxon>Gunneridae</taxon>
        <taxon>Pentapetalae</taxon>
        <taxon>rosids</taxon>
        <taxon>fabids</taxon>
        <taxon>Malpighiales</taxon>
        <taxon>Salicaceae</taxon>
        <taxon>Saliceae</taxon>
        <taxon>Salix</taxon>
    </lineage>
</organism>
<dbReference type="PANTHER" id="PTHR34666">
    <property type="entry name" value="EXPRESSED PROTEIN"/>
    <property type="match status" value="1"/>
</dbReference>
<sequence length="203" mass="23158">MATNEDFTFPIFTDPISCSIDSPPLWCLSPEPDPCHEETSKESSTEGEKSDREEEEESYKDCFPTEPGKYLTPRKSLSSIEELGSAAITKLVRRNGSRNDDGEEKMDMLWEDFNTEERLTRSQSVSRLDSGTVSMGCVEALRMSKPSTAIFSPRKPGLVVFMKVMKRFFLLHNSHRPVNKHHSSYRPSVKDYRSHKSIKIGSW</sequence>
<feature type="region of interest" description="Disordered" evidence="1">
    <location>
        <begin position="27"/>
        <end position="68"/>
    </location>
</feature>
<reference evidence="2" key="1">
    <citation type="submission" date="2019-03" db="EMBL/GenBank/DDBJ databases">
        <authorList>
            <person name="Mank J."/>
            <person name="Almeida P."/>
        </authorList>
    </citation>
    <scope>NUCLEOTIDE SEQUENCE</scope>
    <source>
        <strain evidence="2">78183</strain>
    </source>
</reference>
<feature type="compositionally biased region" description="Basic and acidic residues" evidence="1">
    <location>
        <begin position="33"/>
        <end position="52"/>
    </location>
</feature>
<proteinExistence type="predicted"/>
<dbReference type="EMBL" id="CAADRP010000236">
    <property type="protein sequence ID" value="VFU25542.1"/>
    <property type="molecule type" value="Genomic_DNA"/>
</dbReference>
<dbReference type="PANTHER" id="PTHR34666:SF7">
    <property type="match status" value="1"/>
</dbReference>
<gene>
    <name evidence="2" type="ORF">SVIM_LOCUS61124</name>
</gene>